<feature type="repeat" description="ANK" evidence="3">
    <location>
        <begin position="123"/>
        <end position="144"/>
    </location>
</feature>
<protein>
    <submittedName>
        <fullName evidence="4">Ankyrin repeat and EF-hand domain-containing protein 1 (Ankyrin repeat domain-containing protein 5)</fullName>
    </submittedName>
</protein>
<dbReference type="Gene3D" id="1.25.40.20">
    <property type="entry name" value="Ankyrin repeat-containing domain"/>
    <property type="match status" value="1"/>
</dbReference>
<sequence>MTKLSIVLKQDEALSKMCHALPSAWPKLRRASKLYMWRLDDPKLHALQTTLIEDLNLVFVDLHELCERGDAECVWILLSQGMSVKLRDAEGATLMQKATHSARIPILKLITEKGGNLNAKGSYGYTPLHEACYLGHEEVCEFLLMMKAGAAPFPSVSVLSREAAKRQRIRPCKAGEAAASDKEPKGLDCDYLESQFIPSNMGPENVSVPPVVAEEIRKVAPH</sequence>
<dbReference type="SMART" id="SM00248">
    <property type="entry name" value="ANK"/>
    <property type="match status" value="3"/>
</dbReference>
<comment type="caution">
    <text evidence="4">The sequence shown here is derived from an EMBL/GenBank/DDBJ whole genome shotgun (WGS) entry which is preliminary data.</text>
</comment>
<dbReference type="PANTHER" id="PTHR24171">
    <property type="entry name" value="ANKYRIN REPEAT DOMAIN-CONTAINING PROTEIN 39-RELATED"/>
    <property type="match status" value="1"/>
</dbReference>
<dbReference type="PROSITE" id="PS50088">
    <property type="entry name" value="ANK_REPEAT"/>
    <property type="match status" value="1"/>
</dbReference>
<dbReference type="EMBL" id="CAXAMM010041651">
    <property type="protein sequence ID" value="CAK9100557.1"/>
    <property type="molecule type" value="Genomic_DNA"/>
</dbReference>
<proteinExistence type="predicted"/>
<evidence type="ECO:0000313" key="4">
    <source>
        <dbReference type="EMBL" id="CAK9100557.1"/>
    </source>
</evidence>
<evidence type="ECO:0000256" key="1">
    <source>
        <dbReference type="ARBA" id="ARBA00022737"/>
    </source>
</evidence>
<dbReference type="Pfam" id="PF12796">
    <property type="entry name" value="Ank_2"/>
    <property type="match status" value="1"/>
</dbReference>
<evidence type="ECO:0000256" key="3">
    <source>
        <dbReference type="PROSITE-ProRule" id="PRU00023"/>
    </source>
</evidence>
<reference evidence="4 5" key="1">
    <citation type="submission" date="2024-02" db="EMBL/GenBank/DDBJ databases">
        <authorList>
            <person name="Chen Y."/>
            <person name="Shah S."/>
            <person name="Dougan E. K."/>
            <person name="Thang M."/>
            <person name="Chan C."/>
        </authorList>
    </citation>
    <scope>NUCLEOTIDE SEQUENCE [LARGE SCALE GENOMIC DNA]</scope>
</reference>
<evidence type="ECO:0000256" key="2">
    <source>
        <dbReference type="ARBA" id="ARBA00023043"/>
    </source>
</evidence>
<dbReference type="InterPro" id="IPR002110">
    <property type="entry name" value="Ankyrin_rpt"/>
</dbReference>
<dbReference type="InterPro" id="IPR036770">
    <property type="entry name" value="Ankyrin_rpt-contain_sf"/>
</dbReference>
<dbReference type="PANTHER" id="PTHR24171:SF9">
    <property type="entry name" value="ANKYRIN REPEAT DOMAIN-CONTAINING PROTEIN 39"/>
    <property type="match status" value="1"/>
</dbReference>
<keyword evidence="2 3" id="KW-0040">ANK repeat</keyword>
<name>A0ABP0RIW9_9DINO</name>
<dbReference type="SUPFAM" id="SSF48403">
    <property type="entry name" value="Ankyrin repeat"/>
    <property type="match status" value="1"/>
</dbReference>
<dbReference type="PROSITE" id="PS50297">
    <property type="entry name" value="ANK_REP_REGION"/>
    <property type="match status" value="1"/>
</dbReference>
<keyword evidence="1" id="KW-0677">Repeat</keyword>
<gene>
    <name evidence="4" type="ORF">SCF082_LOCUS47047</name>
</gene>
<accession>A0ABP0RIW9</accession>
<evidence type="ECO:0000313" key="5">
    <source>
        <dbReference type="Proteomes" id="UP001642464"/>
    </source>
</evidence>
<organism evidence="4 5">
    <name type="scientific">Durusdinium trenchii</name>
    <dbReference type="NCBI Taxonomy" id="1381693"/>
    <lineage>
        <taxon>Eukaryota</taxon>
        <taxon>Sar</taxon>
        <taxon>Alveolata</taxon>
        <taxon>Dinophyceae</taxon>
        <taxon>Suessiales</taxon>
        <taxon>Symbiodiniaceae</taxon>
        <taxon>Durusdinium</taxon>
    </lineage>
</organism>
<dbReference type="Proteomes" id="UP001642464">
    <property type="component" value="Unassembled WGS sequence"/>
</dbReference>
<keyword evidence="5" id="KW-1185">Reference proteome</keyword>